<evidence type="ECO:0008006" key="4">
    <source>
        <dbReference type="Google" id="ProtNLM"/>
    </source>
</evidence>
<comment type="caution">
    <text evidence="2">The sequence shown here is derived from an EMBL/GenBank/DDBJ whole genome shotgun (WGS) entry which is preliminary data.</text>
</comment>
<accession>U2DUU7</accession>
<gene>
    <name evidence="2" type="ORF">HMPREF1981_01739</name>
</gene>
<evidence type="ECO:0000313" key="2">
    <source>
        <dbReference type="EMBL" id="ERI85422.1"/>
    </source>
</evidence>
<evidence type="ECO:0000256" key="1">
    <source>
        <dbReference type="SAM" id="SignalP"/>
    </source>
</evidence>
<dbReference type="AlphaFoldDB" id="U2DUU7"/>
<feature type="non-terminal residue" evidence="2">
    <location>
        <position position="58"/>
    </location>
</feature>
<name>U2DUU7_9BACE</name>
<keyword evidence="1" id="KW-0732">Signal</keyword>
<dbReference type="Proteomes" id="UP000016496">
    <property type="component" value="Unassembled WGS sequence"/>
</dbReference>
<protein>
    <recommendedName>
        <fullName evidence="4">TonB-dependent receptor plug domain-containing protein</fullName>
    </recommendedName>
</protein>
<reference evidence="2 3" key="1">
    <citation type="submission" date="2013-08" db="EMBL/GenBank/DDBJ databases">
        <authorList>
            <person name="Weinstock G."/>
            <person name="Sodergren E."/>
            <person name="Wylie T."/>
            <person name="Fulton L."/>
            <person name="Fulton R."/>
            <person name="Fronick C."/>
            <person name="O'Laughlin M."/>
            <person name="Godfrey J."/>
            <person name="Miner T."/>
            <person name="Herter B."/>
            <person name="Appelbaum E."/>
            <person name="Cordes M."/>
            <person name="Lek S."/>
            <person name="Wollam A."/>
            <person name="Pepin K.H."/>
            <person name="Palsikar V.B."/>
            <person name="Mitreva M."/>
            <person name="Wilson R.K."/>
        </authorList>
    </citation>
    <scope>NUCLEOTIDE SEQUENCE [LARGE SCALE GENOMIC DNA]</scope>
    <source>
        <strain evidence="2 3">F0041</strain>
    </source>
</reference>
<evidence type="ECO:0000313" key="3">
    <source>
        <dbReference type="Proteomes" id="UP000016496"/>
    </source>
</evidence>
<feature type="signal peptide" evidence="1">
    <location>
        <begin position="1"/>
        <end position="19"/>
    </location>
</feature>
<organism evidence="2 3">
    <name type="scientific">Bacteroides pyogenes F0041</name>
    <dbReference type="NCBI Taxonomy" id="1321819"/>
    <lineage>
        <taxon>Bacteria</taxon>
        <taxon>Pseudomonadati</taxon>
        <taxon>Bacteroidota</taxon>
        <taxon>Bacteroidia</taxon>
        <taxon>Bacteroidales</taxon>
        <taxon>Bacteroidaceae</taxon>
        <taxon>Bacteroides</taxon>
    </lineage>
</organism>
<dbReference type="EMBL" id="AWSV01000092">
    <property type="protein sequence ID" value="ERI85422.1"/>
    <property type="molecule type" value="Genomic_DNA"/>
</dbReference>
<proteinExistence type="predicted"/>
<dbReference type="HOGENOM" id="CLU_2983412_0_0_10"/>
<feature type="chain" id="PRO_5004626200" description="TonB-dependent receptor plug domain-containing protein" evidence="1">
    <location>
        <begin position="20"/>
        <end position="58"/>
    </location>
</feature>
<sequence length="58" mass="6385">MMKQFICSALFLLPFGLSATDLDTVAVKRIVLEEVTVVGFKQDKLNRSPLSVSSINGR</sequence>